<protein>
    <submittedName>
        <fullName evidence="2">COG6-domain-containing protein</fullName>
    </submittedName>
</protein>
<dbReference type="STRING" id="1314785.A0A165FED0"/>
<feature type="domain" description="Conserved Oligomeric Golgi complex subunit 6 C-terminal" evidence="1">
    <location>
        <begin position="203"/>
        <end position="412"/>
    </location>
</feature>
<dbReference type="GeneID" id="63829274"/>
<organism evidence="2 3">
    <name type="scientific">Laetiporus sulphureus 93-53</name>
    <dbReference type="NCBI Taxonomy" id="1314785"/>
    <lineage>
        <taxon>Eukaryota</taxon>
        <taxon>Fungi</taxon>
        <taxon>Dikarya</taxon>
        <taxon>Basidiomycota</taxon>
        <taxon>Agaricomycotina</taxon>
        <taxon>Agaricomycetes</taxon>
        <taxon>Polyporales</taxon>
        <taxon>Laetiporus</taxon>
    </lineage>
</organism>
<dbReference type="GO" id="GO:0006891">
    <property type="term" value="P:intra-Golgi vesicle-mediated transport"/>
    <property type="evidence" value="ECO:0007669"/>
    <property type="project" value="InterPro"/>
</dbReference>
<keyword evidence="3" id="KW-1185">Reference proteome</keyword>
<dbReference type="AlphaFoldDB" id="A0A165FED0"/>
<dbReference type="FunCoup" id="A0A165FED0">
    <property type="interactions" value="282"/>
</dbReference>
<dbReference type="PANTHER" id="PTHR21506">
    <property type="entry name" value="COMPONENT OF OLIGOMERIC GOLGI COMPLEX 6"/>
    <property type="match status" value="1"/>
</dbReference>
<evidence type="ECO:0000259" key="1">
    <source>
        <dbReference type="Pfam" id="PF20653"/>
    </source>
</evidence>
<dbReference type="Pfam" id="PF20653">
    <property type="entry name" value="COG6_C"/>
    <property type="match status" value="2"/>
</dbReference>
<dbReference type="Proteomes" id="UP000076871">
    <property type="component" value="Unassembled WGS sequence"/>
</dbReference>
<evidence type="ECO:0000313" key="3">
    <source>
        <dbReference type="Proteomes" id="UP000076871"/>
    </source>
</evidence>
<proteinExistence type="predicted"/>
<dbReference type="EMBL" id="KV427613">
    <property type="protein sequence ID" value="KZT08841.1"/>
    <property type="molecule type" value="Genomic_DNA"/>
</dbReference>
<name>A0A165FED0_9APHY</name>
<dbReference type="InterPro" id="IPR048369">
    <property type="entry name" value="COG6_C"/>
</dbReference>
<feature type="domain" description="Conserved Oligomeric Golgi complex subunit 6 C-terminal" evidence="1">
    <location>
        <begin position="27"/>
        <end position="193"/>
    </location>
</feature>
<dbReference type="PANTHER" id="PTHR21506:SF0">
    <property type="entry name" value="CONSERVED OLIGOMERIC GOLGI COMPLEX SUBUNIT 6"/>
    <property type="match status" value="1"/>
</dbReference>
<gene>
    <name evidence="2" type="ORF">LAESUDRAFT_757027</name>
</gene>
<dbReference type="InParanoid" id="A0A165FED0"/>
<dbReference type="SMART" id="SM01087">
    <property type="entry name" value="COG6"/>
    <property type="match status" value="1"/>
</dbReference>
<reference evidence="2 3" key="1">
    <citation type="journal article" date="2016" name="Mol. Biol. Evol.">
        <title>Comparative Genomics of Early-Diverging Mushroom-Forming Fungi Provides Insights into the Origins of Lignocellulose Decay Capabilities.</title>
        <authorList>
            <person name="Nagy L.G."/>
            <person name="Riley R."/>
            <person name="Tritt A."/>
            <person name="Adam C."/>
            <person name="Daum C."/>
            <person name="Floudas D."/>
            <person name="Sun H."/>
            <person name="Yadav J.S."/>
            <person name="Pangilinan J."/>
            <person name="Larsson K.H."/>
            <person name="Matsuura K."/>
            <person name="Barry K."/>
            <person name="Labutti K."/>
            <person name="Kuo R."/>
            <person name="Ohm R.A."/>
            <person name="Bhattacharya S.S."/>
            <person name="Shirouzu T."/>
            <person name="Yoshinaga Y."/>
            <person name="Martin F.M."/>
            <person name="Grigoriev I.V."/>
            <person name="Hibbett D.S."/>
        </authorList>
    </citation>
    <scope>NUCLEOTIDE SEQUENCE [LARGE SCALE GENOMIC DNA]</scope>
    <source>
        <strain evidence="2 3">93-53</strain>
    </source>
</reference>
<evidence type="ECO:0000313" key="2">
    <source>
        <dbReference type="EMBL" id="KZT08841.1"/>
    </source>
</evidence>
<accession>A0A165FED0</accession>
<dbReference type="GO" id="GO:0017119">
    <property type="term" value="C:Golgi transport complex"/>
    <property type="evidence" value="ECO:0007669"/>
    <property type="project" value="InterPro"/>
</dbReference>
<dbReference type="InterPro" id="IPR010490">
    <property type="entry name" value="COG6"/>
</dbReference>
<dbReference type="OrthoDB" id="272987at2759"/>
<dbReference type="RefSeq" id="XP_040766581.1">
    <property type="nucleotide sequence ID" value="XM_040912246.1"/>
</dbReference>
<sequence>MARRKLGRYLSLQACLHTLTNLLDNKLDILSATSGYLEQAHQKIFCWCCFEFRQMGRDAQLKVSPSMGEAVWRLRHRPELLTEALTYLSQTRQATLLTAFTDALTRGGPGGLPRPIELHAHDPLRYVGDLLAWVHQAIAAERGFLEGLFGVKGDGRMVGSVRTFSQSEEEEWMAELINAAVAKLCTPLKGAADSAVTGKQHHRTVGGDAVLSKALKQMTDMVYQVSFDSINAQGRSLLRVPPDLDDRSVSPPLVILDHAQVLREVMLVYDSSLLGEETEEQLHAGFRDILDKMVDPAIETCLTSAEKKQKLHPGWDKTSVIEPFAFTSEKQGVIQCLVEAKVLQLTEEHYRNILRDAGLEEVLVAIDSRQPSEPLSHIPSAQPTRIQAALRRFSDWLSGPGVVESPRLAQLTVHLLYQIFGLHEPEQVDEAAAV</sequence>